<dbReference type="InterPro" id="IPR001647">
    <property type="entry name" value="HTH_TetR"/>
</dbReference>
<dbReference type="SUPFAM" id="SSF46689">
    <property type="entry name" value="Homeodomain-like"/>
    <property type="match status" value="1"/>
</dbReference>
<evidence type="ECO:0000313" key="7">
    <source>
        <dbReference type="Proteomes" id="UP000321272"/>
    </source>
</evidence>
<feature type="DNA-binding region" description="H-T-H motif" evidence="4">
    <location>
        <begin position="32"/>
        <end position="51"/>
    </location>
</feature>
<dbReference type="AlphaFoldDB" id="A0A5B8SUZ0"/>
<protein>
    <submittedName>
        <fullName evidence="6">TetR/AcrR family transcriptional regulator</fullName>
    </submittedName>
</protein>
<dbReference type="OrthoDB" id="5705802at2"/>
<evidence type="ECO:0000256" key="2">
    <source>
        <dbReference type="ARBA" id="ARBA00023125"/>
    </source>
</evidence>
<keyword evidence="7" id="KW-1185">Reference proteome</keyword>
<dbReference type="InterPro" id="IPR009057">
    <property type="entry name" value="Homeodomain-like_sf"/>
</dbReference>
<dbReference type="PANTHER" id="PTHR30055:SF240">
    <property type="entry name" value="HTH-TYPE TRANSCRIPTIONAL REGULATOR ACRR"/>
    <property type="match status" value="1"/>
</dbReference>
<dbReference type="PRINTS" id="PR00455">
    <property type="entry name" value="HTHTETR"/>
</dbReference>
<dbReference type="GO" id="GO:0000976">
    <property type="term" value="F:transcription cis-regulatory region binding"/>
    <property type="evidence" value="ECO:0007669"/>
    <property type="project" value="TreeGrafter"/>
</dbReference>
<sequence>MTRQRKSHETRREEIIMSALDLSAEIGTKKVTAQAIADRIGIAQPTVFRHFKNRSAIFRGAMEWIANALFGVLEGVNGDAPADERLRKLLGRQLAFIGKRRGVARLLFSDRLHLEDPELKLTVRRIMERYMGHLEAIVRDGIASGYFRRSLDPAETSRFIAATVQGLVMRWSIYDFEFPLEDQVDALWRFLEPALMAEAGDKCS</sequence>
<dbReference type="SUPFAM" id="SSF48498">
    <property type="entry name" value="Tetracyclin repressor-like, C-terminal domain"/>
    <property type="match status" value="1"/>
</dbReference>
<keyword evidence="1" id="KW-0805">Transcription regulation</keyword>
<feature type="domain" description="HTH tetR-type" evidence="5">
    <location>
        <begin position="9"/>
        <end position="69"/>
    </location>
</feature>
<dbReference type="KEGG" id="paur:FGL86_16765"/>
<dbReference type="InterPro" id="IPR050109">
    <property type="entry name" value="HTH-type_TetR-like_transc_reg"/>
</dbReference>
<keyword evidence="3" id="KW-0804">Transcription</keyword>
<dbReference type="InterPro" id="IPR036271">
    <property type="entry name" value="Tet_transcr_reg_TetR-rel_C_sf"/>
</dbReference>
<dbReference type="InterPro" id="IPR041490">
    <property type="entry name" value="KstR2_TetR_C"/>
</dbReference>
<dbReference type="EMBL" id="CP042382">
    <property type="protein sequence ID" value="QEA40566.1"/>
    <property type="molecule type" value="Genomic_DNA"/>
</dbReference>
<evidence type="ECO:0000256" key="4">
    <source>
        <dbReference type="PROSITE-ProRule" id="PRU00335"/>
    </source>
</evidence>
<accession>A0A5B8SUZ0</accession>
<evidence type="ECO:0000313" key="6">
    <source>
        <dbReference type="EMBL" id="QEA40566.1"/>
    </source>
</evidence>
<dbReference type="Pfam" id="PF17932">
    <property type="entry name" value="TetR_C_24"/>
    <property type="match status" value="1"/>
</dbReference>
<name>A0A5B8SUZ0_9GAMM</name>
<proteinExistence type="predicted"/>
<evidence type="ECO:0000256" key="3">
    <source>
        <dbReference type="ARBA" id="ARBA00023163"/>
    </source>
</evidence>
<dbReference type="PROSITE" id="PS50977">
    <property type="entry name" value="HTH_TETR_2"/>
    <property type="match status" value="1"/>
</dbReference>
<dbReference type="GO" id="GO:0003700">
    <property type="term" value="F:DNA-binding transcription factor activity"/>
    <property type="evidence" value="ECO:0007669"/>
    <property type="project" value="TreeGrafter"/>
</dbReference>
<dbReference type="PANTHER" id="PTHR30055">
    <property type="entry name" value="HTH-TYPE TRANSCRIPTIONAL REGULATOR RUTR"/>
    <property type="match status" value="1"/>
</dbReference>
<reference evidence="6 7" key="1">
    <citation type="submission" date="2019-06" db="EMBL/GenBank/DDBJ databases">
        <title>Genome analyses of bacteria isolated from kimchi.</title>
        <authorList>
            <person name="Lee S."/>
            <person name="Ahn S."/>
            <person name="Roh S."/>
        </authorList>
    </citation>
    <scope>NUCLEOTIDE SEQUENCE [LARGE SCALE GENOMIC DNA]</scope>
    <source>
        <strain evidence="6 7">CBA4606</strain>
    </source>
</reference>
<dbReference type="Gene3D" id="1.10.357.10">
    <property type="entry name" value="Tetracycline Repressor, domain 2"/>
    <property type="match status" value="1"/>
</dbReference>
<dbReference type="Pfam" id="PF00440">
    <property type="entry name" value="TetR_N"/>
    <property type="match status" value="1"/>
</dbReference>
<organism evidence="6 7">
    <name type="scientific">Pistricoccus aurantiacus</name>
    <dbReference type="NCBI Taxonomy" id="1883414"/>
    <lineage>
        <taxon>Bacteria</taxon>
        <taxon>Pseudomonadati</taxon>
        <taxon>Pseudomonadota</taxon>
        <taxon>Gammaproteobacteria</taxon>
        <taxon>Oceanospirillales</taxon>
        <taxon>Halomonadaceae</taxon>
        <taxon>Pistricoccus</taxon>
    </lineage>
</organism>
<keyword evidence="2 4" id="KW-0238">DNA-binding</keyword>
<dbReference type="Proteomes" id="UP000321272">
    <property type="component" value="Chromosome"/>
</dbReference>
<evidence type="ECO:0000259" key="5">
    <source>
        <dbReference type="PROSITE" id="PS50977"/>
    </source>
</evidence>
<evidence type="ECO:0000256" key="1">
    <source>
        <dbReference type="ARBA" id="ARBA00023015"/>
    </source>
</evidence>
<gene>
    <name evidence="6" type="ORF">FGL86_16765</name>
</gene>